<name>A0A2Z4QDW5_9CAUD</name>
<evidence type="ECO:0000313" key="1">
    <source>
        <dbReference type="EMBL" id="AWY08462.1"/>
    </source>
</evidence>
<reference evidence="1 2" key="1">
    <citation type="submission" date="2018-04" db="EMBL/GenBank/DDBJ databases">
        <authorList>
            <person name="Go L.Y."/>
            <person name="Mitchell J.A."/>
        </authorList>
    </citation>
    <scope>NUCLEOTIDE SEQUENCE [LARGE SCALE GENOMIC DNA]</scope>
</reference>
<organism evidence="1 2">
    <name type="scientific">Erwinia phage vB_EamM_Alexandra</name>
    <dbReference type="NCBI Taxonomy" id="2201424"/>
    <lineage>
        <taxon>Viruses</taxon>
        <taxon>Duplodnaviria</taxon>
        <taxon>Heunggongvirae</taxon>
        <taxon>Uroviricota</taxon>
        <taxon>Caudoviricetes</taxon>
        <taxon>Alexandravirus</taxon>
        <taxon>Alexandravirus alexandra</taxon>
    </lineage>
</organism>
<keyword evidence="2" id="KW-1185">Reference proteome</keyword>
<proteinExistence type="predicted"/>
<accession>A0A2Z4QDW5</accession>
<dbReference type="Proteomes" id="UP000251795">
    <property type="component" value="Segment"/>
</dbReference>
<evidence type="ECO:0000313" key="2">
    <source>
        <dbReference type="Proteomes" id="UP000251795"/>
    </source>
</evidence>
<protein>
    <submittedName>
        <fullName evidence="1">Uncharacterized protein</fullName>
    </submittedName>
</protein>
<gene>
    <name evidence="1" type="ORF">Alexandra_197</name>
</gene>
<dbReference type="EMBL" id="MH248138">
    <property type="protein sequence ID" value="AWY08462.1"/>
    <property type="molecule type" value="Genomic_DNA"/>
</dbReference>
<sequence>MFQSKRLLLVRRRTVQMINFGMGKIIEEVWFDPKKNRNVIKTIIV</sequence>